<evidence type="ECO:0000313" key="3">
    <source>
        <dbReference type="Proteomes" id="UP000055048"/>
    </source>
</evidence>
<dbReference type="EMBL" id="JYDJ01000018">
    <property type="protein sequence ID" value="KRX49282.1"/>
    <property type="molecule type" value="Genomic_DNA"/>
</dbReference>
<dbReference type="Proteomes" id="UP000055048">
    <property type="component" value="Unassembled WGS sequence"/>
</dbReference>
<keyword evidence="3" id="KW-1185">Reference proteome</keyword>
<name>A0A0V0UDF4_9BILA</name>
<comment type="caution">
    <text evidence="2">The sequence shown here is derived from an EMBL/GenBank/DDBJ whole genome shotgun (WGS) entry which is preliminary data.</text>
</comment>
<keyword evidence="1" id="KW-0812">Transmembrane</keyword>
<gene>
    <name evidence="2" type="ORF">T05_12019</name>
</gene>
<evidence type="ECO:0000313" key="2">
    <source>
        <dbReference type="EMBL" id="KRX49282.1"/>
    </source>
</evidence>
<organism evidence="2 3">
    <name type="scientific">Trichinella murrelli</name>
    <dbReference type="NCBI Taxonomy" id="144512"/>
    <lineage>
        <taxon>Eukaryota</taxon>
        <taxon>Metazoa</taxon>
        <taxon>Ecdysozoa</taxon>
        <taxon>Nematoda</taxon>
        <taxon>Enoplea</taxon>
        <taxon>Dorylaimia</taxon>
        <taxon>Trichinellida</taxon>
        <taxon>Trichinellidae</taxon>
        <taxon>Trichinella</taxon>
    </lineage>
</organism>
<keyword evidence="1" id="KW-1133">Transmembrane helix</keyword>
<proteinExistence type="predicted"/>
<feature type="transmembrane region" description="Helical" evidence="1">
    <location>
        <begin position="331"/>
        <end position="351"/>
    </location>
</feature>
<keyword evidence="1" id="KW-0472">Membrane</keyword>
<reference evidence="2 3" key="1">
    <citation type="submission" date="2015-01" db="EMBL/GenBank/DDBJ databases">
        <title>Evolution of Trichinella species and genotypes.</title>
        <authorList>
            <person name="Korhonen P.K."/>
            <person name="Edoardo P."/>
            <person name="Giuseppe L.R."/>
            <person name="Gasser R.B."/>
        </authorList>
    </citation>
    <scope>NUCLEOTIDE SEQUENCE [LARGE SCALE GENOMIC DNA]</scope>
    <source>
        <strain evidence="2">ISS417</strain>
    </source>
</reference>
<sequence length="371" mass="43155">MNVFNKRLELLSVDIFYILYVKISFIRLFYNSLTKKTDHNPLSLSELVVKVRKFTLERKGCVFDYYLEHWLVHKYLDCPFVWYLFPTADDVLPLTFGQKFHPMIVVMSFPNAHLDLVTLLSLRITSVMLNDCLDWLFGSPVSTSPELFEILNHSSQINPFQEIQSNIQSQKMIDLNDSPRKIAANYAKRNIDNVDSFLQNLGQDCFASAQLSFMNSIMSYCFAIRQGSSVRVDFILKRLPFLTFINYFCVECDKLSSINTLQEEESKLQGIKLRANRKKQRRILTTVFNQYENMQMSEIDVCERKKFLFKLRSVKLHVGELIDRRDPAHSLVGLTLILAVLLCKFIFFSFASRRSRLIKVALSGTDLRDAV</sequence>
<dbReference type="AlphaFoldDB" id="A0A0V0UDF4"/>
<accession>A0A0V0UDF4</accession>
<protein>
    <submittedName>
        <fullName evidence="2">Uncharacterized protein</fullName>
    </submittedName>
</protein>
<evidence type="ECO:0000256" key="1">
    <source>
        <dbReference type="SAM" id="Phobius"/>
    </source>
</evidence>